<evidence type="ECO:0000313" key="7">
    <source>
        <dbReference type="Proteomes" id="UP000601768"/>
    </source>
</evidence>
<dbReference type="Gene3D" id="1.20.5.460">
    <property type="entry name" value="Single helix bin"/>
    <property type="match status" value="1"/>
</dbReference>
<dbReference type="RefSeq" id="WP_186504921.1">
    <property type="nucleotide sequence ID" value="NZ_JACNEP010000001.1"/>
</dbReference>
<protein>
    <submittedName>
        <fullName evidence="6">DnaJ domain-containing protein</fullName>
    </submittedName>
</protein>
<dbReference type="GO" id="GO:0005737">
    <property type="term" value="C:cytoplasm"/>
    <property type="evidence" value="ECO:0007669"/>
    <property type="project" value="TreeGrafter"/>
</dbReference>
<dbReference type="PROSITE" id="PS50076">
    <property type="entry name" value="DNAJ_2"/>
    <property type="match status" value="1"/>
</dbReference>
<accession>A0A8J6IRU7</accession>
<comment type="caution">
    <text evidence="6">The sequence shown here is derived from an EMBL/GenBank/DDBJ whole genome shotgun (WGS) entry which is preliminary data.</text>
</comment>
<dbReference type="PANTHER" id="PTHR43096">
    <property type="entry name" value="DNAJ HOMOLOG 1, MITOCHONDRIAL-RELATED"/>
    <property type="match status" value="1"/>
</dbReference>
<dbReference type="InterPro" id="IPR018253">
    <property type="entry name" value="DnaJ_domain_CS"/>
</dbReference>
<proteinExistence type="predicted"/>
<keyword evidence="1" id="KW-0963">Cytoplasm</keyword>
<dbReference type="PRINTS" id="PR00625">
    <property type="entry name" value="JDOMAIN"/>
</dbReference>
<dbReference type="CDD" id="cd10747">
    <property type="entry name" value="DnaJ_C"/>
    <property type="match status" value="1"/>
</dbReference>
<dbReference type="SUPFAM" id="SSF49493">
    <property type="entry name" value="HSP40/DnaJ peptide-binding domain"/>
    <property type="match status" value="2"/>
</dbReference>
<keyword evidence="3" id="KW-0143">Chaperone</keyword>
<name>A0A8J6IRU7_9ALTE</name>
<feature type="domain" description="J" evidence="5">
    <location>
        <begin position="5"/>
        <end position="69"/>
    </location>
</feature>
<dbReference type="SMART" id="SM00271">
    <property type="entry name" value="DnaJ"/>
    <property type="match status" value="1"/>
</dbReference>
<dbReference type="AlphaFoldDB" id="A0A8J6IRU7"/>
<gene>
    <name evidence="6" type="ORF">H8B19_01045</name>
</gene>
<dbReference type="SUPFAM" id="SSF46565">
    <property type="entry name" value="Chaperone J-domain"/>
    <property type="match status" value="1"/>
</dbReference>
<dbReference type="EMBL" id="JACNEP010000001">
    <property type="protein sequence ID" value="MBC3764448.1"/>
    <property type="molecule type" value="Genomic_DNA"/>
</dbReference>
<evidence type="ECO:0000256" key="2">
    <source>
        <dbReference type="ARBA" id="ARBA00023125"/>
    </source>
</evidence>
<dbReference type="InterPro" id="IPR001623">
    <property type="entry name" value="DnaJ_domain"/>
</dbReference>
<dbReference type="CDD" id="cd06257">
    <property type="entry name" value="DnaJ"/>
    <property type="match status" value="1"/>
</dbReference>
<evidence type="ECO:0000256" key="4">
    <source>
        <dbReference type="SAM" id="MobiDB-lite"/>
    </source>
</evidence>
<evidence type="ECO:0000313" key="6">
    <source>
        <dbReference type="EMBL" id="MBC3764448.1"/>
    </source>
</evidence>
<dbReference type="InterPro" id="IPR036869">
    <property type="entry name" value="J_dom_sf"/>
</dbReference>
<dbReference type="InterPro" id="IPR008971">
    <property type="entry name" value="HSP40/DnaJ_pept-bd"/>
</dbReference>
<feature type="region of interest" description="Disordered" evidence="4">
    <location>
        <begin position="73"/>
        <end position="96"/>
    </location>
</feature>
<keyword evidence="7" id="KW-1185">Reference proteome</keyword>
<evidence type="ECO:0000256" key="1">
    <source>
        <dbReference type="ARBA" id="ARBA00022490"/>
    </source>
</evidence>
<reference evidence="6" key="2">
    <citation type="submission" date="2020-08" db="EMBL/GenBank/DDBJ databases">
        <authorList>
            <person name="Lai Q."/>
        </authorList>
    </citation>
    <scope>NUCLEOTIDE SEQUENCE</scope>
    <source>
        <strain evidence="6">S27-2</strain>
    </source>
</reference>
<keyword evidence="2" id="KW-0238">DNA-binding</keyword>
<dbReference type="PROSITE" id="PS00636">
    <property type="entry name" value="DNAJ_1"/>
    <property type="match status" value="1"/>
</dbReference>
<dbReference type="Proteomes" id="UP000601768">
    <property type="component" value="Unassembled WGS sequence"/>
</dbReference>
<sequence>MEFKDYYAILGVREDADLKEIKKAYRKLALTFHPDMNADEGAEEKFKEVAEAYEVLKNAERRAEYDELRRYGGTKGFEPPPDWQQGKGFDGNARGPSGQDFSDFFNSIFGGGFNQARHSASDEAFSFKGQDAEIEVPIFLEDTLAQHSRNIEFSIPTYEGGQIRHIKRTLKVKIPMGVMDGERIRLKGQAGPGHGQGPNGDLYLHIRLVPHPLFDVQGHNLLLTLPVSPWEAALGAKITIPTLSGKINLTISPNSQTGQKLRIKGKGLKTKTVTGDLLVILKVVMPQTNSEEAKTLWQRMADSSQFNPRTEWSN</sequence>
<dbReference type="InterPro" id="IPR002939">
    <property type="entry name" value="DnaJ_C"/>
</dbReference>
<dbReference type="GO" id="GO:0003677">
    <property type="term" value="F:DNA binding"/>
    <property type="evidence" value="ECO:0007669"/>
    <property type="project" value="UniProtKB-KW"/>
</dbReference>
<dbReference type="PANTHER" id="PTHR43096:SF52">
    <property type="entry name" value="DNAJ HOMOLOG 1, MITOCHONDRIAL-RELATED"/>
    <property type="match status" value="1"/>
</dbReference>
<dbReference type="FunFam" id="2.60.260.20:FF:000008">
    <property type="entry name" value="Curved DNA-binding protein"/>
    <property type="match status" value="1"/>
</dbReference>
<organism evidence="6 7">
    <name type="scientific">Neptunicella marina</name>
    <dbReference type="NCBI Taxonomy" id="2125989"/>
    <lineage>
        <taxon>Bacteria</taxon>
        <taxon>Pseudomonadati</taxon>
        <taxon>Pseudomonadota</taxon>
        <taxon>Gammaproteobacteria</taxon>
        <taxon>Alteromonadales</taxon>
        <taxon>Alteromonadaceae</taxon>
        <taxon>Neptunicella</taxon>
    </lineage>
</organism>
<dbReference type="GO" id="GO:0051082">
    <property type="term" value="F:unfolded protein binding"/>
    <property type="evidence" value="ECO:0007669"/>
    <property type="project" value="InterPro"/>
</dbReference>
<dbReference type="Pfam" id="PF01556">
    <property type="entry name" value="DnaJ_C"/>
    <property type="match status" value="1"/>
</dbReference>
<reference evidence="6" key="1">
    <citation type="journal article" date="2018" name="Int. J. Syst. Evol. Microbiol.">
        <title>Neptunicella marina gen. nov., sp. nov., isolated from surface seawater.</title>
        <authorList>
            <person name="Liu X."/>
            <person name="Lai Q."/>
            <person name="Du Y."/>
            <person name="Zhang X."/>
            <person name="Liu Z."/>
            <person name="Sun F."/>
            <person name="Shao Z."/>
        </authorList>
    </citation>
    <scope>NUCLEOTIDE SEQUENCE</scope>
    <source>
        <strain evidence="6">S27-2</strain>
    </source>
</reference>
<evidence type="ECO:0000259" key="5">
    <source>
        <dbReference type="PROSITE" id="PS50076"/>
    </source>
</evidence>
<dbReference type="Gene3D" id="1.10.287.110">
    <property type="entry name" value="DnaJ domain"/>
    <property type="match status" value="1"/>
</dbReference>
<dbReference type="Pfam" id="PF00226">
    <property type="entry name" value="DnaJ"/>
    <property type="match status" value="1"/>
</dbReference>
<dbReference type="GO" id="GO:0042026">
    <property type="term" value="P:protein refolding"/>
    <property type="evidence" value="ECO:0007669"/>
    <property type="project" value="TreeGrafter"/>
</dbReference>
<dbReference type="FunFam" id="2.60.260.20:FF:000013">
    <property type="entry name" value="DnaJ subfamily B member 11"/>
    <property type="match status" value="1"/>
</dbReference>
<evidence type="ECO:0000256" key="3">
    <source>
        <dbReference type="ARBA" id="ARBA00023186"/>
    </source>
</evidence>
<dbReference type="Gene3D" id="2.60.260.20">
    <property type="entry name" value="Urease metallochaperone UreE, N-terminal domain"/>
    <property type="match status" value="2"/>
</dbReference>